<feature type="domain" description="PucR C-terminal helix-turn-helix" evidence="1">
    <location>
        <begin position="238"/>
        <end position="294"/>
    </location>
</feature>
<reference evidence="2" key="1">
    <citation type="submission" date="2020-02" db="EMBL/GenBank/DDBJ databases">
        <title>Bacillus sedimentmangrovi sp. nov., isolated from sediment of the mangrove ecosystem.</title>
        <authorList>
            <person name="Liu G."/>
        </authorList>
    </citation>
    <scope>NUCLEOTIDE SEQUENCE [LARGE SCALE GENOMIC DNA]</scope>
    <source>
        <strain evidence="2">SgZ-7</strain>
    </source>
</reference>
<dbReference type="RefSeq" id="WP_163251905.1">
    <property type="nucleotide sequence ID" value="NZ_JAAIUV010000015.1"/>
</dbReference>
<dbReference type="Pfam" id="PF13556">
    <property type="entry name" value="HTH_30"/>
    <property type="match status" value="1"/>
</dbReference>
<gene>
    <name evidence="2" type="ORF">G4Z05_10535</name>
</gene>
<evidence type="ECO:0000313" key="2">
    <source>
        <dbReference type="EMBL" id="NEX79299.1"/>
    </source>
</evidence>
<sequence length="301" mass="35437">MLRKLLTIYEDAVLFSEPPVKPSEQFYIFYDKNENDWVGIPKSSISDKEFTLLKTLYELKEFQTSSYSTVAGQWQEYLFLNGPSPTNNNNTSYRFIQFQIYGNEPDQIELESAFKGFFSDEVIIVWENRNKGIIIEEKKQISLSEDELVTASETLESDFFVKISFFLGKLYSMSEQLRDNYQQERNYFTFALAILGFSNLYTFERVFPAYLAYHSSSDLMTPELKKMFDLFEQDPDLFSTILIFLENNLNSSLTAKKLYIHRNTLQYRIDKFVERTGIGLKDFYGAFTVFFACQMYIKQQK</sequence>
<dbReference type="PANTHER" id="PTHR33744:SF15">
    <property type="entry name" value="CARBOHYDRATE DIACID REGULATOR"/>
    <property type="match status" value="1"/>
</dbReference>
<name>A0A6B3TSH6_9BACI</name>
<evidence type="ECO:0000259" key="1">
    <source>
        <dbReference type="Pfam" id="PF13556"/>
    </source>
</evidence>
<dbReference type="Gene3D" id="1.10.10.2840">
    <property type="entry name" value="PucR C-terminal helix-turn-helix domain"/>
    <property type="match status" value="1"/>
</dbReference>
<dbReference type="InterPro" id="IPR042070">
    <property type="entry name" value="PucR_C-HTH_sf"/>
</dbReference>
<dbReference type="InterPro" id="IPR025736">
    <property type="entry name" value="PucR_C-HTH_dom"/>
</dbReference>
<comment type="caution">
    <text evidence="2">The sequence shown here is derived from an EMBL/GenBank/DDBJ whole genome shotgun (WGS) entry which is preliminary data.</text>
</comment>
<organism evidence="2 3">
    <name type="scientific">Neobacillus thermocopriae</name>
    <dbReference type="NCBI Taxonomy" id="1215031"/>
    <lineage>
        <taxon>Bacteria</taxon>
        <taxon>Bacillati</taxon>
        <taxon>Bacillota</taxon>
        <taxon>Bacilli</taxon>
        <taxon>Bacillales</taxon>
        <taxon>Bacillaceae</taxon>
        <taxon>Neobacillus</taxon>
    </lineage>
</organism>
<protein>
    <recommendedName>
        <fullName evidence="1">PucR C-terminal helix-turn-helix domain-containing protein</fullName>
    </recommendedName>
</protein>
<dbReference type="AlphaFoldDB" id="A0A6B3TSH6"/>
<dbReference type="Proteomes" id="UP000481621">
    <property type="component" value="Unassembled WGS sequence"/>
</dbReference>
<dbReference type="PANTHER" id="PTHR33744">
    <property type="entry name" value="CARBOHYDRATE DIACID REGULATOR"/>
    <property type="match status" value="1"/>
</dbReference>
<keyword evidence="3" id="KW-1185">Reference proteome</keyword>
<dbReference type="EMBL" id="JAAIUV010000015">
    <property type="protein sequence ID" value="NEX79299.1"/>
    <property type="molecule type" value="Genomic_DNA"/>
</dbReference>
<proteinExistence type="predicted"/>
<accession>A0A6B3TSH6</accession>
<dbReference type="InterPro" id="IPR051448">
    <property type="entry name" value="CdaR-like_regulators"/>
</dbReference>
<evidence type="ECO:0000313" key="3">
    <source>
        <dbReference type="Proteomes" id="UP000481621"/>
    </source>
</evidence>